<sequence>MTEEIREREKTSAEDLDEREVPIFSGMENEPPEQTVKELQQMLENQKIGFMKFVFKIIGDTREREKLLREMNEKIEWLKASVMITDEQEECCMKEGDLLCDTGETSAAEWARREAAERGKEPLEQKVKLLQQKLDKEEIAFEEFRVKMTEEIRECDDLLRKVDQSIKELEASVMITDEQEECCMKKRAEEWTRRVAAEKVMECLEQKYTEFWQKLEDQERVHEGLIAIMTQEIIEREKSSAAEWARREAAERGKEPLEENIKELQQMLEDQERVSEGFRAQVPEEMKEREKTSAAEEWARRAVSVCLKREKVPLEQKVKELQRKLHKQERAFQRFRAQVTKEIIERDRLRKKMNKWIESLEALLILLKRREKCCIKKDELCCVAVKTLAAEWARREAAERGKEPLEEKIKELQQMLEDQESVSEGFRPQIPEEMKEREKTSAEDLDKKEVEREMELLKQKIKELQQMLEDQESVSEGFRPQIPEEMKEREKTSAEEPNKREEAEREEESLEQNVKGLQQKLEDRQTDVNGLKAQVTEGISKREKTSADLPGTAEWDLSEAAEGEKVDLEQKVRELQQMLEDQERAFEFYRVIITEEIQGIDDLLRKISESTELLEATINNENDRIMSKMLKMTARPR</sequence>
<feature type="region of interest" description="Disordered" evidence="2">
    <location>
        <begin position="1"/>
        <end position="32"/>
    </location>
</feature>
<evidence type="ECO:0000256" key="2">
    <source>
        <dbReference type="SAM" id="MobiDB-lite"/>
    </source>
</evidence>
<feature type="region of interest" description="Disordered" evidence="2">
    <location>
        <begin position="468"/>
        <end position="515"/>
    </location>
</feature>
<name>A0A9W3FSU2_CAMBA</name>
<gene>
    <name evidence="3" type="primary">LOC105081796</name>
</gene>
<keyword evidence="1" id="KW-0175">Coiled coil</keyword>
<feature type="compositionally biased region" description="Basic and acidic residues" evidence="2">
    <location>
        <begin position="1"/>
        <end position="13"/>
    </location>
</feature>
<feature type="compositionally biased region" description="Basic and acidic residues" evidence="2">
    <location>
        <begin position="430"/>
        <end position="450"/>
    </location>
</feature>
<dbReference type="AlphaFoldDB" id="A0A9W3FSU2"/>
<protein>
    <submittedName>
        <fullName evidence="3">Golgin subfamily A member 6-like protein 22 isoform X13</fullName>
    </submittedName>
</protein>
<feature type="coiled-coil region" evidence="1">
    <location>
        <begin position="311"/>
        <end position="338"/>
    </location>
</feature>
<feature type="compositionally biased region" description="Basic and acidic residues" evidence="2">
    <location>
        <begin position="482"/>
        <end position="503"/>
    </location>
</feature>
<feature type="coiled-coil region" evidence="1">
    <location>
        <begin position="113"/>
        <end position="172"/>
    </location>
</feature>
<proteinExistence type="predicted"/>
<accession>A0A9W3FSU2</accession>
<dbReference type="RefSeq" id="XP_045366084.1">
    <property type="nucleotide sequence ID" value="XM_045510128.1"/>
</dbReference>
<feature type="coiled-coil region" evidence="1">
    <location>
        <begin position="558"/>
        <end position="620"/>
    </location>
</feature>
<evidence type="ECO:0000256" key="1">
    <source>
        <dbReference type="SAM" id="Coils"/>
    </source>
</evidence>
<feature type="region of interest" description="Disordered" evidence="2">
    <location>
        <begin position="414"/>
        <end position="450"/>
    </location>
</feature>
<feature type="coiled-coil region" evidence="1">
    <location>
        <begin position="247"/>
        <end position="281"/>
    </location>
</feature>
<reference evidence="3" key="1">
    <citation type="submission" date="2025-08" db="UniProtKB">
        <authorList>
            <consortium name="RefSeq"/>
        </authorList>
    </citation>
    <scope>IDENTIFICATION</scope>
    <source>
        <tissue evidence="3">Blood</tissue>
    </source>
</reference>
<organism evidence="3">
    <name type="scientific">Camelus bactrianus</name>
    <name type="common">Bactrian camel</name>
    <dbReference type="NCBI Taxonomy" id="9837"/>
    <lineage>
        <taxon>Eukaryota</taxon>
        <taxon>Metazoa</taxon>
        <taxon>Chordata</taxon>
        <taxon>Craniata</taxon>
        <taxon>Vertebrata</taxon>
        <taxon>Euteleostomi</taxon>
        <taxon>Mammalia</taxon>
        <taxon>Eutheria</taxon>
        <taxon>Laurasiatheria</taxon>
        <taxon>Artiodactyla</taxon>
        <taxon>Tylopoda</taxon>
        <taxon>Camelidae</taxon>
        <taxon>Camelus</taxon>
    </lineage>
</organism>
<evidence type="ECO:0000313" key="3">
    <source>
        <dbReference type="RefSeq" id="XP_045366084.1"/>
    </source>
</evidence>